<reference evidence="3 4" key="1">
    <citation type="submission" date="2023-08" db="EMBL/GenBank/DDBJ databases">
        <title>Phytohabitans sansha sp. nov., isolated from marine sediment.</title>
        <authorList>
            <person name="Zhao Y."/>
            <person name="Yi K."/>
        </authorList>
    </citation>
    <scope>NUCLEOTIDE SEQUENCE [LARGE SCALE GENOMIC DNA]</scope>
    <source>
        <strain evidence="3 4">ZYX-F-186</strain>
    </source>
</reference>
<accession>A0ABU0ZE32</accession>
<dbReference type="PROSITE" id="PS51462">
    <property type="entry name" value="NUDIX"/>
    <property type="match status" value="1"/>
</dbReference>
<dbReference type="Pfam" id="PF00293">
    <property type="entry name" value="NUDIX"/>
    <property type="match status" value="1"/>
</dbReference>
<dbReference type="InterPro" id="IPR020084">
    <property type="entry name" value="NUDIX_hydrolase_CS"/>
</dbReference>
<dbReference type="EMBL" id="JAVHUY010000007">
    <property type="protein sequence ID" value="MDQ7904689.1"/>
    <property type="molecule type" value="Genomic_DNA"/>
</dbReference>
<proteinExistence type="predicted"/>
<dbReference type="PROSITE" id="PS00893">
    <property type="entry name" value="NUDIX_BOX"/>
    <property type="match status" value="1"/>
</dbReference>
<dbReference type="SUPFAM" id="SSF55811">
    <property type="entry name" value="Nudix"/>
    <property type="match status" value="1"/>
</dbReference>
<feature type="domain" description="Nudix hydrolase" evidence="2">
    <location>
        <begin position="3"/>
        <end position="151"/>
    </location>
</feature>
<organism evidence="3 4">
    <name type="scientific">Phytohabitans maris</name>
    <dbReference type="NCBI Taxonomy" id="3071409"/>
    <lineage>
        <taxon>Bacteria</taxon>
        <taxon>Bacillati</taxon>
        <taxon>Actinomycetota</taxon>
        <taxon>Actinomycetes</taxon>
        <taxon>Micromonosporales</taxon>
        <taxon>Micromonosporaceae</taxon>
    </lineage>
</organism>
<protein>
    <submittedName>
        <fullName evidence="3">NUDIX domain-containing protein</fullName>
    </submittedName>
</protein>
<evidence type="ECO:0000313" key="4">
    <source>
        <dbReference type="Proteomes" id="UP001230908"/>
    </source>
</evidence>
<dbReference type="Gene3D" id="3.90.79.10">
    <property type="entry name" value="Nucleoside Triphosphate Pyrophosphohydrolase"/>
    <property type="match status" value="1"/>
</dbReference>
<dbReference type="RefSeq" id="WP_308711960.1">
    <property type="nucleotide sequence ID" value="NZ_JAVHUY010000007.1"/>
</dbReference>
<keyword evidence="1" id="KW-0378">Hydrolase</keyword>
<evidence type="ECO:0000256" key="1">
    <source>
        <dbReference type="ARBA" id="ARBA00022801"/>
    </source>
</evidence>
<dbReference type="InterPro" id="IPR015797">
    <property type="entry name" value="NUDIX_hydrolase-like_dom_sf"/>
</dbReference>
<evidence type="ECO:0000259" key="2">
    <source>
        <dbReference type="PROSITE" id="PS51462"/>
    </source>
</evidence>
<evidence type="ECO:0000313" key="3">
    <source>
        <dbReference type="EMBL" id="MDQ7904689.1"/>
    </source>
</evidence>
<name>A0ABU0ZE32_9ACTN</name>
<keyword evidence="4" id="KW-1185">Reference proteome</keyword>
<sequence>MTVKHATAGAFVFCHFGDCWRLGLIEHPRLSRHMIMGGHVELFETQAEAAVREVEEESGLRRVRLIDPPTPGLPVGFPHSSVAAPWWTTEQDVPADNHLGEPHVHVDHQYVAVVEDPTPVAESVHRFGWFDQRQLAGLSMFEDTRQLAAVLFSCVDDVVTGRVDPVMAVRPLVAARG</sequence>
<comment type="caution">
    <text evidence="3">The sequence shown here is derived from an EMBL/GenBank/DDBJ whole genome shotgun (WGS) entry which is preliminary data.</text>
</comment>
<dbReference type="InterPro" id="IPR000086">
    <property type="entry name" value="NUDIX_hydrolase_dom"/>
</dbReference>
<gene>
    <name evidence="3" type="ORF">RB614_09165</name>
</gene>
<dbReference type="Proteomes" id="UP001230908">
    <property type="component" value="Unassembled WGS sequence"/>
</dbReference>